<dbReference type="SUPFAM" id="SSF47095">
    <property type="entry name" value="HMG-box"/>
    <property type="match status" value="1"/>
</dbReference>
<evidence type="ECO:0000256" key="1">
    <source>
        <dbReference type="ARBA" id="ARBA00022553"/>
    </source>
</evidence>
<name>A0AAG5CZ47_ANOAO</name>
<dbReference type="PANTHER" id="PTHR13059">
    <property type="entry name" value="HMG-BOX TRANSCRIPTION FACTOR BBX"/>
    <property type="match status" value="1"/>
</dbReference>
<dbReference type="SMART" id="SM00398">
    <property type="entry name" value="HMG"/>
    <property type="match status" value="1"/>
</dbReference>
<dbReference type="InterPro" id="IPR052412">
    <property type="entry name" value="CC-Dev_Transcription_Reg"/>
</dbReference>
<keyword evidence="5 6" id="KW-0539">Nucleus</keyword>
<feature type="region of interest" description="Disordered" evidence="7">
    <location>
        <begin position="341"/>
        <end position="362"/>
    </location>
</feature>
<dbReference type="PANTHER" id="PTHR13059:SF13">
    <property type="entry name" value="PROTEIN CAPICUA HOMOLOG"/>
    <property type="match status" value="1"/>
</dbReference>
<feature type="DNA-binding region" description="HMG box" evidence="6">
    <location>
        <begin position="129"/>
        <end position="201"/>
    </location>
</feature>
<dbReference type="Gene3D" id="1.10.30.10">
    <property type="entry name" value="High mobility group box domain"/>
    <property type="match status" value="1"/>
</dbReference>
<organism evidence="9 10">
    <name type="scientific">Anopheles atroparvus</name>
    <name type="common">European mosquito</name>
    <dbReference type="NCBI Taxonomy" id="41427"/>
    <lineage>
        <taxon>Eukaryota</taxon>
        <taxon>Metazoa</taxon>
        <taxon>Ecdysozoa</taxon>
        <taxon>Arthropoda</taxon>
        <taxon>Hexapoda</taxon>
        <taxon>Insecta</taxon>
        <taxon>Pterygota</taxon>
        <taxon>Neoptera</taxon>
        <taxon>Endopterygota</taxon>
        <taxon>Diptera</taxon>
        <taxon>Nematocera</taxon>
        <taxon>Culicoidea</taxon>
        <taxon>Culicidae</taxon>
        <taxon>Anophelinae</taxon>
        <taxon>Anopheles</taxon>
    </lineage>
</organism>
<feature type="region of interest" description="Disordered" evidence="7">
    <location>
        <begin position="475"/>
        <end position="497"/>
    </location>
</feature>
<evidence type="ECO:0000256" key="7">
    <source>
        <dbReference type="SAM" id="MobiDB-lite"/>
    </source>
</evidence>
<dbReference type="PROSITE" id="PS50118">
    <property type="entry name" value="HMG_BOX_2"/>
    <property type="match status" value="1"/>
</dbReference>
<keyword evidence="10" id="KW-1185">Reference proteome</keyword>
<dbReference type="GO" id="GO:0005634">
    <property type="term" value="C:nucleus"/>
    <property type="evidence" value="ECO:0007669"/>
    <property type="project" value="UniProtKB-UniRule"/>
</dbReference>
<feature type="domain" description="HMG box" evidence="8">
    <location>
        <begin position="129"/>
        <end position="201"/>
    </location>
</feature>
<dbReference type="InterPro" id="IPR036910">
    <property type="entry name" value="HMG_box_dom_sf"/>
</dbReference>
<keyword evidence="3 6" id="KW-0238">DNA-binding</keyword>
<dbReference type="Proteomes" id="UP000075880">
    <property type="component" value="Unassembled WGS sequence"/>
</dbReference>
<evidence type="ECO:0000256" key="6">
    <source>
        <dbReference type="PROSITE-ProRule" id="PRU00267"/>
    </source>
</evidence>
<dbReference type="GO" id="GO:0000977">
    <property type="term" value="F:RNA polymerase II transcription regulatory region sequence-specific DNA binding"/>
    <property type="evidence" value="ECO:0007669"/>
    <property type="project" value="TreeGrafter"/>
</dbReference>
<evidence type="ECO:0000256" key="4">
    <source>
        <dbReference type="ARBA" id="ARBA00023163"/>
    </source>
</evidence>
<keyword evidence="4" id="KW-0804">Transcription</keyword>
<dbReference type="AlphaFoldDB" id="A0AAG5CZ47"/>
<accession>A0AAG5CZ47</accession>
<keyword evidence="2" id="KW-0805">Transcription regulation</keyword>
<protein>
    <recommendedName>
        <fullName evidence="8">HMG box domain-containing protein</fullName>
    </recommendedName>
</protein>
<sequence>MYSRQGVEMEAAGKLEASFPTTTSNNNNCFYTNRNAYNLDTMNDQQADAPQKESQDSTDSTDGVSELNGGGNHAVNVPLATTAEQEAQATTTANINSSYKNMQGPRRFTGNLSDTLRALLDAIKKFKRHRRPVNDFLMFCKVHRGKVSAHFTAKAAPKENRFITRKLGLWWGLLTHEQKLPYKLLADKYKAMYLAAFPDYRWGKSQHQQPQEASEAEHLATTASDDVCSSSSDAWSEDMQDGNLEAARCLLQMARGFGLPPLATFRLADETQMGSLSALLFAGNENLHSQVTLDTESSVGSMEHNYSAAQPFVNDGAEDLRVANNRGEPCANMRQHFLAQTKQKPEQAAMSSSSSTGPARATRTCKGKRYEAFMRQQHPTRPPCFPGRTARPKNTNSSSSTTITAAVTVAPADPSTSTTSRVVSAGPEVGGQDLDERAILAWLSDYEKLNEEIAELPIFDLNEFLAKQKCDKRRKKPYAVSSKAARKRKTPKSSIPTPSADAIVASSIFSSPTSAPAPVPTTVVPLAVASVSPAVTAAVPATPQTSTVPAKIVGCRKRKAPKENIIRNPVV</sequence>
<dbReference type="InterPro" id="IPR009071">
    <property type="entry name" value="HMG_box_dom"/>
</dbReference>
<dbReference type="GO" id="GO:0000981">
    <property type="term" value="F:DNA-binding transcription factor activity, RNA polymerase II-specific"/>
    <property type="evidence" value="ECO:0007669"/>
    <property type="project" value="TreeGrafter"/>
</dbReference>
<evidence type="ECO:0000256" key="5">
    <source>
        <dbReference type="ARBA" id="ARBA00023242"/>
    </source>
</evidence>
<proteinExistence type="predicted"/>
<evidence type="ECO:0000256" key="2">
    <source>
        <dbReference type="ARBA" id="ARBA00023015"/>
    </source>
</evidence>
<dbReference type="Pfam" id="PF00505">
    <property type="entry name" value="HMG_box"/>
    <property type="match status" value="1"/>
</dbReference>
<feature type="region of interest" description="Disordered" evidence="7">
    <location>
        <begin position="45"/>
        <end position="75"/>
    </location>
</feature>
<keyword evidence="1" id="KW-0597">Phosphoprotein</keyword>
<evidence type="ECO:0000256" key="3">
    <source>
        <dbReference type="ARBA" id="ARBA00023125"/>
    </source>
</evidence>
<reference evidence="9" key="1">
    <citation type="submission" date="2024-04" db="UniProtKB">
        <authorList>
            <consortium name="EnsemblMetazoa"/>
        </authorList>
    </citation>
    <scope>IDENTIFICATION</scope>
    <source>
        <strain evidence="9">EBRO</strain>
    </source>
</reference>
<evidence type="ECO:0000313" key="10">
    <source>
        <dbReference type="Proteomes" id="UP000075880"/>
    </source>
</evidence>
<evidence type="ECO:0000259" key="8">
    <source>
        <dbReference type="PROSITE" id="PS50118"/>
    </source>
</evidence>
<feature type="region of interest" description="Disordered" evidence="7">
    <location>
        <begin position="378"/>
        <end position="400"/>
    </location>
</feature>
<dbReference type="EnsemblMetazoa" id="ENSAATROPT004069">
    <property type="protein sequence ID" value="ENSAATROPP003904"/>
    <property type="gene ID" value="ENSAATROPG003220"/>
</dbReference>
<evidence type="ECO:0000313" key="9">
    <source>
        <dbReference type="EnsemblMetazoa" id="ENSAATROPP003904"/>
    </source>
</evidence>